<name>A0A8K0W6R4_9HYPO</name>
<sequence length="223" mass="25795">MNDGWLVFYFLVFNILLCLSDCCICISRTTEGSFETVERIREILTGDRIPRTGDEMRQTRTTMDADFVFILRELSVLAKHSRSSKKRLLIGKRTQVIDICANTPTIWIIVNPKDINNPVKMRFSIDRIHDARTTRGIRANIRGRYDRIALSTIDPFSSTAFFPRKVSLCSCTVTWRCRQLSMIWPTVQKKNTQPEWCVTQTRYFASAWSTLEKLAVSNGNRLT</sequence>
<accession>A0A8K0W6R4</accession>
<protein>
    <submittedName>
        <fullName evidence="2">Uncharacterized protein</fullName>
    </submittedName>
</protein>
<proteinExistence type="predicted"/>
<evidence type="ECO:0000256" key="1">
    <source>
        <dbReference type="SAM" id="Phobius"/>
    </source>
</evidence>
<comment type="caution">
    <text evidence="2">The sequence shown here is derived from an EMBL/GenBank/DDBJ whole genome shotgun (WGS) entry which is preliminary data.</text>
</comment>
<keyword evidence="1" id="KW-0812">Transmembrane</keyword>
<gene>
    <name evidence="2" type="ORF">BKA59DRAFT_460266</name>
</gene>
<dbReference type="OrthoDB" id="5210233at2759"/>
<evidence type="ECO:0000313" key="3">
    <source>
        <dbReference type="Proteomes" id="UP000813427"/>
    </source>
</evidence>
<keyword evidence="1" id="KW-1133">Transmembrane helix</keyword>
<reference evidence="2" key="1">
    <citation type="journal article" date="2021" name="Nat. Commun.">
        <title>Genetic determinants of endophytism in the Arabidopsis root mycobiome.</title>
        <authorList>
            <person name="Mesny F."/>
            <person name="Miyauchi S."/>
            <person name="Thiergart T."/>
            <person name="Pickel B."/>
            <person name="Atanasova L."/>
            <person name="Karlsson M."/>
            <person name="Huettel B."/>
            <person name="Barry K.W."/>
            <person name="Haridas S."/>
            <person name="Chen C."/>
            <person name="Bauer D."/>
            <person name="Andreopoulos W."/>
            <person name="Pangilinan J."/>
            <person name="LaButti K."/>
            <person name="Riley R."/>
            <person name="Lipzen A."/>
            <person name="Clum A."/>
            <person name="Drula E."/>
            <person name="Henrissat B."/>
            <person name="Kohler A."/>
            <person name="Grigoriev I.V."/>
            <person name="Martin F.M."/>
            <person name="Hacquard S."/>
        </authorList>
    </citation>
    <scope>NUCLEOTIDE SEQUENCE</scope>
    <source>
        <strain evidence="2">MPI-SDFR-AT-0068</strain>
    </source>
</reference>
<feature type="transmembrane region" description="Helical" evidence="1">
    <location>
        <begin position="6"/>
        <end position="26"/>
    </location>
</feature>
<evidence type="ECO:0000313" key="2">
    <source>
        <dbReference type="EMBL" id="KAH7232803.1"/>
    </source>
</evidence>
<dbReference type="Proteomes" id="UP000813427">
    <property type="component" value="Unassembled WGS sequence"/>
</dbReference>
<organism evidence="2 3">
    <name type="scientific">Fusarium tricinctum</name>
    <dbReference type="NCBI Taxonomy" id="61284"/>
    <lineage>
        <taxon>Eukaryota</taxon>
        <taxon>Fungi</taxon>
        <taxon>Dikarya</taxon>
        <taxon>Ascomycota</taxon>
        <taxon>Pezizomycotina</taxon>
        <taxon>Sordariomycetes</taxon>
        <taxon>Hypocreomycetidae</taxon>
        <taxon>Hypocreales</taxon>
        <taxon>Nectriaceae</taxon>
        <taxon>Fusarium</taxon>
        <taxon>Fusarium tricinctum species complex</taxon>
    </lineage>
</organism>
<dbReference type="EMBL" id="JAGPXF010000008">
    <property type="protein sequence ID" value="KAH7232803.1"/>
    <property type="molecule type" value="Genomic_DNA"/>
</dbReference>
<keyword evidence="3" id="KW-1185">Reference proteome</keyword>
<dbReference type="AlphaFoldDB" id="A0A8K0W6R4"/>
<keyword evidence="1" id="KW-0472">Membrane</keyword>